<protein>
    <recommendedName>
        <fullName evidence="4">AIG1-type G domain-containing protein</fullName>
    </recommendedName>
</protein>
<evidence type="ECO:0000313" key="2">
    <source>
        <dbReference type="EMBL" id="CAL8101923.1"/>
    </source>
</evidence>
<keyword evidence="3" id="KW-1185">Reference proteome</keyword>
<dbReference type="InterPro" id="IPR027417">
    <property type="entry name" value="P-loop_NTPase"/>
</dbReference>
<dbReference type="Proteomes" id="UP001642540">
    <property type="component" value="Unassembled WGS sequence"/>
</dbReference>
<feature type="compositionally biased region" description="Basic residues" evidence="1">
    <location>
        <begin position="389"/>
        <end position="399"/>
    </location>
</feature>
<gene>
    <name evidence="2" type="ORF">ODALV1_LOCUS10997</name>
</gene>
<name>A0ABP1QGD3_9HEXA</name>
<dbReference type="Gene3D" id="3.40.50.300">
    <property type="entry name" value="P-loop containing nucleotide triphosphate hydrolases"/>
    <property type="match status" value="1"/>
</dbReference>
<proteinExistence type="predicted"/>
<sequence>MVSDQDKKQKRKTTASKVVRAESQSSGRRTWRKRFGGIFAVFGRYILRRRATQNAVASTEEPTLEQLEQSQREEERRKLAVEAAKRRKLPCYFLFLGLSQSGKSTTISKLFNGERPNNALKQDPVFKIYTNGAVGNNIGMRIVDTPGLLGNNTPTEDAEIIIGLKNFLRQELQARIPTVTFITARLDDDDIENNAKGKECSFTRMLDSLAPIRKYITDKSNSNIVLLLTHSDKAARHGPGAENIKLKISEYQTALSKIFRATDPIPIISIDNIIEKAEEDLSSERVRVKRYHDLIFQALNNIAQKREEQSLLELVSWLTGKAKRFSVSFKQEVISISTLVSQSGCYNVNERADVYLAKIEPNSPLQEPNSDDECTPPHDPFLVVQHTPNQKRKKKKRTKKTDECNTEQNQNHREHLLSYFPVGTEIVLANRETIKVEDCLVGDKLLNYLARPSVITRLRGSMLNDILSRSTHPVGRIYCAKKKEENTENITPTGNKSTYIYQYKDGSFRVIDASEANLVEKMSNDVVYFSIELDSRDGSVIADGFPCLTTSKFECEKQTP</sequence>
<dbReference type="SUPFAM" id="SSF52540">
    <property type="entry name" value="P-loop containing nucleoside triphosphate hydrolases"/>
    <property type="match status" value="1"/>
</dbReference>
<feature type="region of interest" description="Disordered" evidence="1">
    <location>
        <begin position="1"/>
        <end position="25"/>
    </location>
</feature>
<evidence type="ECO:0000256" key="1">
    <source>
        <dbReference type="SAM" id="MobiDB-lite"/>
    </source>
</evidence>
<evidence type="ECO:0000313" key="3">
    <source>
        <dbReference type="Proteomes" id="UP001642540"/>
    </source>
</evidence>
<dbReference type="EMBL" id="CAXLJM020000033">
    <property type="protein sequence ID" value="CAL8101923.1"/>
    <property type="molecule type" value="Genomic_DNA"/>
</dbReference>
<feature type="region of interest" description="Disordered" evidence="1">
    <location>
        <begin position="362"/>
        <end position="409"/>
    </location>
</feature>
<comment type="caution">
    <text evidence="2">The sequence shown here is derived from an EMBL/GenBank/DDBJ whole genome shotgun (WGS) entry which is preliminary data.</text>
</comment>
<accession>A0ABP1QGD3</accession>
<reference evidence="2 3" key="1">
    <citation type="submission" date="2024-08" db="EMBL/GenBank/DDBJ databases">
        <authorList>
            <person name="Cucini C."/>
            <person name="Frati F."/>
        </authorList>
    </citation>
    <scope>NUCLEOTIDE SEQUENCE [LARGE SCALE GENOMIC DNA]</scope>
</reference>
<evidence type="ECO:0008006" key="4">
    <source>
        <dbReference type="Google" id="ProtNLM"/>
    </source>
</evidence>
<organism evidence="2 3">
    <name type="scientific">Orchesella dallaii</name>
    <dbReference type="NCBI Taxonomy" id="48710"/>
    <lineage>
        <taxon>Eukaryota</taxon>
        <taxon>Metazoa</taxon>
        <taxon>Ecdysozoa</taxon>
        <taxon>Arthropoda</taxon>
        <taxon>Hexapoda</taxon>
        <taxon>Collembola</taxon>
        <taxon>Entomobryomorpha</taxon>
        <taxon>Entomobryoidea</taxon>
        <taxon>Orchesellidae</taxon>
        <taxon>Orchesellinae</taxon>
        <taxon>Orchesella</taxon>
    </lineage>
</organism>